<dbReference type="KEGG" id="hro:HELRODRAFT_97107"/>
<sequence>MDLYIFPVFLIFLAKQFIANAEGSPHHSSKTNVIIFIVDDLGYGDLGAFGNDTIKTPNIDKIAAEGATLVHHLAADSLCTPSRAALLTGRYPIRSGMACHNDAFPVIIFSSSSGGLTQNETTIARLAKHYNYSTGFFGKWHLGLSCNDAHDFCHHPMKHGFDTFYGFPMTNMADYGPEGGGLWGYSAISGRRSFTLKLFFRTFLTSVIISYFLLKRRLIKRRTIIVLNLMLHVPFLYMIWHICNMKLINSMVMKDYTVIEQPVRFGSLTKRLVDQSVSFIEQKVQNNEPFFTVISWFQVHTYLNTSNNFQNHSAFGQYGDNVEEMDWGVGAVMEALERLKISENTFVYLTSDNGGLTSETGPGGGCHGGYNGILRGCKGQSVMDGGIRVPAVARWKNKIQPNTIISTPTSLMDILPTITESIFKREAREIELKQKTNDIYSELILDGKNIEPLLTGSSVHSPHKFLFHYCCQEIQAVRYIPDGNC</sequence>
<dbReference type="EMBL" id="AMQM01002776">
    <property type="status" value="NOT_ANNOTATED_CDS"/>
    <property type="molecule type" value="Genomic_DNA"/>
</dbReference>
<evidence type="ECO:0000256" key="2">
    <source>
        <dbReference type="ARBA" id="ARBA00008779"/>
    </source>
</evidence>
<feature type="domain" description="Sulfatase N-terminal" evidence="8">
    <location>
        <begin position="32"/>
        <end position="419"/>
    </location>
</feature>
<accession>T1G9F5</accession>
<dbReference type="AlphaFoldDB" id="T1G9F5"/>
<dbReference type="Gene3D" id="1.10.287.550">
    <property type="entry name" value="Helix hairpin bin"/>
    <property type="match status" value="1"/>
</dbReference>
<dbReference type="OMA" id="HIAHPIC"/>
<gene>
    <name evidence="10" type="primary">20217702</name>
    <name evidence="9" type="ORF">HELRODRAFT_97107</name>
</gene>
<keyword evidence="6" id="KW-0472">Membrane</keyword>
<keyword evidence="4" id="KW-0378">Hydrolase</keyword>
<dbReference type="InParanoid" id="T1G9F5"/>
<protein>
    <recommendedName>
        <fullName evidence="8">Sulfatase N-terminal domain-containing protein</fullName>
    </recommendedName>
</protein>
<comment type="similarity">
    <text evidence="2">Belongs to the sulfatase family.</text>
</comment>
<dbReference type="EnsemblMetazoa" id="HelroT97107">
    <property type="protein sequence ID" value="HelroP97107"/>
    <property type="gene ID" value="HelroG97107"/>
</dbReference>
<keyword evidence="6" id="KW-0812">Transmembrane</keyword>
<dbReference type="Proteomes" id="UP000015101">
    <property type="component" value="Unassembled WGS sequence"/>
</dbReference>
<reference evidence="11" key="1">
    <citation type="submission" date="2012-12" db="EMBL/GenBank/DDBJ databases">
        <authorList>
            <person name="Hellsten U."/>
            <person name="Grimwood J."/>
            <person name="Chapman J.A."/>
            <person name="Shapiro H."/>
            <person name="Aerts A."/>
            <person name="Otillar R.P."/>
            <person name="Terry A.Y."/>
            <person name="Boore J.L."/>
            <person name="Simakov O."/>
            <person name="Marletaz F."/>
            <person name="Cho S.-J."/>
            <person name="Edsinger-Gonzales E."/>
            <person name="Havlak P."/>
            <person name="Kuo D.-H."/>
            <person name="Larsson T."/>
            <person name="Lv J."/>
            <person name="Arendt D."/>
            <person name="Savage R."/>
            <person name="Osoegawa K."/>
            <person name="de Jong P."/>
            <person name="Lindberg D.R."/>
            <person name="Seaver E.C."/>
            <person name="Weisblat D.A."/>
            <person name="Putnam N.H."/>
            <person name="Grigoriev I.V."/>
            <person name="Rokhsar D.S."/>
        </authorList>
    </citation>
    <scope>NUCLEOTIDE SEQUENCE</scope>
</reference>
<reference evidence="9 11" key="2">
    <citation type="journal article" date="2013" name="Nature">
        <title>Insights into bilaterian evolution from three spiralian genomes.</title>
        <authorList>
            <person name="Simakov O."/>
            <person name="Marletaz F."/>
            <person name="Cho S.J."/>
            <person name="Edsinger-Gonzales E."/>
            <person name="Havlak P."/>
            <person name="Hellsten U."/>
            <person name="Kuo D.H."/>
            <person name="Larsson T."/>
            <person name="Lv J."/>
            <person name="Arendt D."/>
            <person name="Savage R."/>
            <person name="Osoegawa K."/>
            <person name="de Jong P."/>
            <person name="Grimwood J."/>
            <person name="Chapman J.A."/>
            <person name="Shapiro H."/>
            <person name="Aerts A."/>
            <person name="Otillar R.P."/>
            <person name="Terry A.Y."/>
            <person name="Boore J.L."/>
            <person name="Grigoriev I.V."/>
            <person name="Lindberg D.R."/>
            <person name="Seaver E.C."/>
            <person name="Weisblat D.A."/>
            <person name="Putnam N.H."/>
            <person name="Rokhsar D.S."/>
        </authorList>
    </citation>
    <scope>NUCLEOTIDE SEQUENCE</scope>
</reference>
<dbReference type="GO" id="GO:0004065">
    <property type="term" value="F:arylsulfatase activity"/>
    <property type="evidence" value="ECO:0000318"/>
    <property type="project" value="GO_Central"/>
</dbReference>
<dbReference type="Gene3D" id="3.30.1120.10">
    <property type="match status" value="1"/>
</dbReference>
<dbReference type="InterPro" id="IPR000917">
    <property type="entry name" value="Sulfatase_N"/>
</dbReference>
<dbReference type="EMBL" id="KB095858">
    <property type="protein sequence ID" value="ESO10900.1"/>
    <property type="molecule type" value="Genomic_DNA"/>
</dbReference>
<organism evidence="10 11">
    <name type="scientific">Helobdella robusta</name>
    <name type="common">Californian leech</name>
    <dbReference type="NCBI Taxonomy" id="6412"/>
    <lineage>
        <taxon>Eukaryota</taxon>
        <taxon>Metazoa</taxon>
        <taxon>Spiralia</taxon>
        <taxon>Lophotrochozoa</taxon>
        <taxon>Annelida</taxon>
        <taxon>Clitellata</taxon>
        <taxon>Hirudinea</taxon>
        <taxon>Rhynchobdellida</taxon>
        <taxon>Glossiphoniidae</taxon>
        <taxon>Helobdella</taxon>
    </lineage>
</organism>
<keyword evidence="5" id="KW-0106">Calcium</keyword>
<evidence type="ECO:0000313" key="11">
    <source>
        <dbReference type="Proteomes" id="UP000015101"/>
    </source>
</evidence>
<dbReference type="SUPFAM" id="SSF53649">
    <property type="entry name" value="Alkaline phosphatase-like"/>
    <property type="match status" value="1"/>
</dbReference>
<evidence type="ECO:0000256" key="5">
    <source>
        <dbReference type="ARBA" id="ARBA00022837"/>
    </source>
</evidence>
<feature type="chain" id="PRO_5010981170" description="Sulfatase N-terminal domain-containing protein" evidence="7">
    <location>
        <begin position="24"/>
        <end position="485"/>
    </location>
</feature>
<dbReference type="InterPro" id="IPR017850">
    <property type="entry name" value="Alkaline_phosphatase_core_sf"/>
</dbReference>
<keyword evidence="3" id="KW-0479">Metal-binding</keyword>
<dbReference type="InterPro" id="IPR024607">
    <property type="entry name" value="Sulfatase_CS"/>
</dbReference>
<dbReference type="FunFam" id="3.30.1120.10:FF:000015">
    <property type="entry name" value="Arylsulfatase H"/>
    <property type="match status" value="1"/>
</dbReference>
<dbReference type="OrthoDB" id="103349at2759"/>
<dbReference type="CTD" id="20217702"/>
<keyword evidence="6" id="KW-1133">Transmembrane helix</keyword>
<evidence type="ECO:0000256" key="7">
    <source>
        <dbReference type="SAM" id="SignalP"/>
    </source>
</evidence>
<keyword evidence="11" id="KW-1185">Reference proteome</keyword>
<dbReference type="Gene3D" id="3.40.720.10">
    <property type="entry name" value="Alkaline Phosphatase, subunit A"/>
    <property type="match status" value="1"/>
</dbReference>
<dbReference type="GO" id="GO:0046872">
    <property type="term" value="F:metal ion binding"/>
    <property type="evidence" value="ECO:0007669"/>
    <property type="project" value="UniProtKB-KW"/>
</dbReference>
<evidence type="ECO:0000256" key="3">
    <source>
        <dbReference type="ARBA" id="ARBA00022723"/>
    </source>
</evidence>
<dbReference type="PANTHER" id="PTHR42693">
    <property type="entry name" value="ARYLSULFATASE FAMILY MEMBER"/>
    <property type="match status" value="1"/>
</dbReference>
<evidence type="ECO:0000313" key="10">
    <source>
        <dbReference type="EnsemblMetazoa" id="HelroP97107"/>
    </source>
</evidence>
<keyword evidence="7" id="KW-0732">Signal</keyword>
<dbReference type="RefSeq" id="XP_009011169.1">
    <property type="nucleotide sequence ID" value="XM_009012921.1"/>
</dbReference>
<feature type="transmembrane region" description="Helical" evidence="6">
    <location>
        <begin position="198"/>
        <end position="214"/>
    </location>
</feature>
<feature type="transmembrane region" description="Helical" evidence="6">
    <location>
        <begin position="223"/>
        <end position="240"/>
    </location>
</feature>
<evidence type="ECO:0000259" key="8">
    <source>
        <dbReference type="Pfam" id="PF00884"/>
    </source>
</evidence>
<evidence type="ECO:0000256" key="1">
    <source>
        <dbReference type="ARBA" id="ARBA00001913"/>
    </source>
</evidence>
<dbReference type="Pfam" id="PF00884">
    <property type="entry name" value="Sulfatase"/>
    <property type="match status" value="1"/>
</dbReference>
<proteinExistence type="inferred from homology"/>
<comment type="cofactor">
    <cofactor evidence="1">
        <name>Ca(2+)</name>
        <dbReference type="ChEBI" id="CHEBI:29108"/>
    </cofactor>
</comment>
<dbReference type="InterPro" id="IPR050738">
    <property type="entry name" value="Sulfatase"/>
</dbReference>
<dbReference type="PROSITE" id="PS00523">
    <property type="entry name" value="SULFATASE_1"/>
    <property type="match status" value="1"/>
</dbReference>
<dbReference type="PANTHER" id="PTHR42693:SF49">
    <property type="entry name" value="SULFATASE N-TERMINAL DOMAIN-CONTAINING PROTEIN"/>
    <property type="match status" value="1"/>
</dbReference>
<dbReference type="eggNOG" id="KOG3867">
    <property type="taxonomic scope" value="Eukaryota"/>
</dbReference>
<evidence type="ECO:0000313" key="9">
    <source>
        <dbReference type="EMBL" id="ESO10900.1"/>
    </source>
</evidence>
<name>T1G9F5_HELRO</name>
<dbReference type="GeneID" id="20217702"/>
<feature type="signal peptide" evidence="7">
    <location>
        <begin position="1"/>
        <end position="23"/>
    </location>
</feature>
<evidence type="ECO:0000256" key="6">
    <source>
        <dbReference type="SAM" id="Phobius"/>
    </source>
</evidence>
<dbReference type="STRING" id="6412.T1G9F5"/>
<reference evidence="10" key="3">
    <citation type="submission" date="2015-06" db="UniProtKB">
        <authorList>
            <consortium name="EnsemblMetazoa"/>
        </authorList>
    </citation>
    <scope>IDENTIFICATION</scope>
</reference>
<evidence type="ECO:0000256" key="4">
    <source>
        <dbReference type="ARBA" id="ARBA00022801"/>
    </source>
</evidence>
<dbReference type="HOGENOM" id="CLU_006332_13_4_1"/>